<dbReference type="PANTHER" id="PTHR10628">
    <property type="entry name" value="SIALIDASE"/>
    <property type="match status" value="1"/>
</dbReference>
<dbReference type="GO" id="GO:0006689">
    <property type="term" value="P:ganglioside catabolic process"/>
    <property type="evidence" value="ECO:0007669"/>
    <property type="project" value="TreeGrafter"/>
</dbReference>
<dbReference type="CDD" id="cd15482">
    <property type="entry name" value="Sialidase_non-viral"/>
    <property type="match status" value="1"/>
</dbReference>
<dbReference type="Gene3D" id="2.120.10.10">
    <property type="match status" value="1"/>
</dbReference>
<dbReference type="Pfam" id="PF13088">
    <property type="entry name" value="BNR_2"/>
    <property type="match status" value="1"/>
</dbReference>
<sequence length="461" mass="52477">MNESVLKEEILFKPGDHQSSAFRIPALLYTKKKTLIAAADARMTNQRDNPNEIKNVIRRSFDQGETWEPIQTTIEFLGDKGVNGPAAIDCSLVQDQLNERIWLLYSHSPGGIGAFNSWIGTGYDQQDRKIVYNRHYYPYVIANDGRVYTKDDETLTDYRVDTEGYVFKGERRLGTIYEKFNELKEEQLYEAPTSYLQLIFSDDEGHSWSNPIELNNQVKEEWMSFIGTGPSRGIQLEHGRYPGRLLFPIYFMNKSGFFSCSVIYSDDHGQTWQRGASPNDGRPVSLSDISAESLGEALKKYELTESQVIEQLDGSLRLYMRNHYGKGCVAKAISLDGGVSWGEITFEETLINPVCQFSVLPYRLDNQQGLLFLGPRSTHKRENGVLLFSLDNGLTWSGEQLIEQGSFIYSAMTVLEHGTIGLLYEKQWSSDGLIRLIFKKIDLKEIRNESGETPLFESLQP</sequence>
<comment type="catalytic activity">
    <reaction evidence="1">
        <text>Hydrolysis of alpha-(2-&gt;3)-, alpha-(2-&gt;6)-, alpha-(2-&gt;8)- glycosidic linkages of terminal sialic acid residues in oligosaccharides, glycoproteins, glycolipids, colominic acid and synthetic substrates.</text>
        <dbReference type="EC" id="3.2.1.18"/>
    </reaction>
</comment>
<dbReference type="PANTHER" id="PTHR10628:SF30">
    <property type="entry name" value="EXO-ALPHA-SIALIDASE"/>
    <property type="match status" value="1"/>
</dbReference>
<reference evidence="5 6" key="1">
    <citation type="submission" date="2014-12" db="EMBL/GenBank/DDBJ databases">
        <title>Draft genome sequences of 29 type strains of Enterococci.</title>
        <authorList>
            <person name="Zhong Z."/>
            <person name="Sun Z."/>
            <person name="Liu W."/>
            <person name="Zhang W."/>
            <person name="Zhang H."/>
        </authorList>
    </citation>
    <scope>NUCLEOTIDE SEQUENCE [LARGE SCALE GENOMIC DNA]</scope>
    <source>
        <strain evidence="5 6">DSM 17690</strain>
    </source>
</reference>
<dbReference type="InterPro" id="IPR011040">
    <property type="entry name" value="Sialidase"/>
</dbReference>
<dbReference type="EC" id="3.2.1.18" evidence="3"/>
<dbReference type="OrthoDB" id="7294637at2"/>
<dbReference type="GO" id="GO:0004308">
    <property type="term" value="F:exo-alpha-sialidase activity"/>
    <property type="evidence" value="ECO:0007669"/>
    <property type="project" value="UniProtKB-EC"/>
</dbReference>
<dbReference type="InterPro" id="IPR026856">
    <property type="entry name" value="Sialidase_fam"/>
</dbReference>
<protein>
    <recommendedName>
        <fullName evidence="3">exo-alpha-sialidase</fullName>
        <ecNumber evidence="3">3.2.1.18</ecNumber>
    </recommendedName>
</protein>
<proteinExistence type="inferred from homology"/>
<name>A0A1L8QTM5_9ENTE</name>
<comment type="caution">
    <text evidence="5">The sequence shown here is derived from an EMBL/GenBank/DDBJ whole genome shotgun (WGS) entry which is preliminary data.</text>
</comment>
<dbReference type="InterPro" id="IPR023364">
    <property type="entry name" value="Trans_sialidase_dom3"/>
</dbReference>
<evidence type="ECO:0000256" key="2">
    <source>
        <dbReference type="ARBA" id="ARBA00009348"/>
    </source>
</evidence>
<evidence type="ECO:0000256" key="3">
    <source>
        <dbReference type="ARBA" id="ARBA00012733"/>
    </source>
</evidence>
<keyword evidence="6" id="KW-1185">Reference proteome</keyword>
<dbReference type="RefSeq" id="WP_071874736.1">
    <property type="nucleotide sequence ID" value="NZ_JBHSHF010000021.1"/>
</dbReference>
<dbReference type="GO" id="GO:0005737">
    <property type="term" value="C:cytoplasm"/>
    <property type="evidence" value="ECO:0007669"/>
    <property type="project" value="TreeGrafter"/>
</dbReference>
<organism evidence="5 6">
    <name type="scientific">Enterococcus aquimarinus</name>
    <dbReference type="NCBI Taxonomy" id="328396"/>
    <lineage>
        <taxon>Bacteria</taxon>
        <taxon>Bacillati</taxon>
        <taxon>Bacillota</taxon>
        <taxon>Bacilli</taxon>
        <taxon>Lactobacillales</taxon>
        <taxon>Enterococcaceae</taxon>
        <taxon>Enterococcus</taxon>
    </lineage>
</organism>
<comment type="similarity">
    <text evidence="2">Belongs to the glycosyl hydrolase 33 family.</text>
</comment>
<gene>
    <name evidence="5" type="ORF">RU93_GL002039</name>
</gene>
<dbReference type="Gene3D" id="2.40.220.10">
    <property type="entry name" value="Intramolecular Trans-sialidase, Domain 3"/>
    <property type="match status" value="1"/>
</dbReference>
<dbReference type="EMBL" id="JXKD01000006">
    <property type="protein sequence ID" value="OJG10826.1"/>
    <property type="molecule type" value="Genomic_DNA"/>
</dbReference>
<dbReference type="GO" id="GO:0016020">
    <property type="term" value="C:membrane"/>
    <property type="evidence" value="ECO:0007669"/>
    <property type="project" value="TreeGrafter"/>
</dbReference>
<dbReference type="SUPFAM" id="SSF50939">
    <property type="entry name" value="Sialidases"/>
    <property type="match status" value="1"/>
</dbReference>
<evidence type="ECO:0000259" key="4">
    <source>
        <dbReference type="Pfam" id="PF13088"/>
    </source>
</evidence>
<evidence type="ECO:0000313" key="5">
    <source>
        <dbReference type="EMBL" id="OJG10826.1"/>
    </source>
</evidence>
<dbReference type="STRING" id="328396.RU93_GL002039"/>
<feature type="domain" description="Sialidase" evidence="4">
    <location>
        <begin position="193"/>
        <end position="421"/>
    </location>
</feature>
<accession>A0A1L8QTM5</accession>
<dbReference type="AlphaFoldDB" id="A0A1L8QTM5"/>
<evidence type="ECO:0000256" key="1">
    <source>
        <dbReference type="ARBA" id="ARBA00000427"/>
    </source>
</evidence>
<dbReference type="InterPro" id="IPR036278">
    <property type="entry name" value="Sialidase_sf"/>
</dbReference>
<evidence type="ECO:0000313" key="6">
    <source>
        <dbReference type="Proteomes" id="UP000182149"/>
    </source>
</evidence>
<dbReference type="Proteomes" id="UP000182149">
    <property type="component" value="Unassembled WGS sequence"/>
</dbReference>
<dbReference type="GO" id="GO:0009313">
    <property type="term" value="P:oligosaccharide catabolic process"/>
    <property type="evidence" value="ECO:0007669"/>
    <property type="project" value="TreeGrafter"/>
</dbReference>